<feature type="compositionally biased region" description="Basic and acidic residues" evidence="5">
    <location>
        <begin position="27"/>
        <end position="40"/>
    </location>
</feature>
<dbReference type="Proteomes" id="UP001461498">
    <property type="component" value="Unassembled WGS sequence"/>
</dbReference>
<evidence type="ECO:0000313" key="6">
    <source>
        <dbReference type="EMBL" id="KAK9496360.1"/>
    </source>
</evidence>
<keyword evidence="7" id="KW-1185">Reference proteome</keyword>
<evidence type="ECO:0000256" key="3">
    <source>
        <dbReference type="ARBA" id="ARBA00023163"/>
    </source>
</evidence>
<dbReference type="PANTHER" id="PTHR13408">
    <property type="entry name" value="DNA-DIRECTED RNA POLYMERASE III"/>
    <property type="match status" value="1"/>
</dbReference>
<protein>
    <recommendedName>
        <fullName evidence="8">DNA-directed RNA polymerase III subunit RPC4</fullName>
    </recommendedName>
</protein>
<dbReference type="GO" id="GO:0042797">
    <property type="term" value="P:tRNA transcription by RNA polymerase III"/>
    <property type="evidence" value="ECO:0007669"/>
    <property type="project" value="TreeGrafter"/>
</dbReference>
<feature type="compositionally biased region" description="Basic and acidic residues" evidence="5">
    <location>
        <begin position="63"/>
        <end position="72"/>
    </location>
</feature>
<gene>
    <name evidence="6" type="ORF">O3M35_013342</name>
</gene>
<evidence type="ECO:0000256" key="1">
    <source>
        <dbReference type="ARBA" id="ARBA00004123"/>
    </source>
</evidence>
<dbReference type="EMBL" id="JAPXFL010000088">
    <property type="protein sequence ID" value="KAK9496360.1"/>
    <property type="molecule type" value="Genomic_DNA"/>
</dbReference>
<comment type="subcellular location">
    <subcellularLocation>
        <location evidence="1">Nucleus</location>
    </subcellularLocation>
</comment>
<comment type="caution">
    <text evidence="6">The sequence shown here is derived from an EMBL/GenBank/DDBJ whole genome shotgun (WGS) entry which is preliminary data.</text>
</comment>
<keyword evidence="4" id="KW-0539">Nucleus</keyword>
<feature type="region of interest" description="Disordered" evidence="5">
    <location>
        <begin position="22"/>
        <end position="105"/>
    </location>
</feature>
<sequence length="384" mass="43540">MPGDSDQQVTIKTELGAAFKRLPSFRTPRDLKLSEFRDIRSNPLNENRSKRVFIPNLNVQRKKQNESVDKDVSAPNNDAAKANPKERGRREDRGRGRGRGRKPANFIQGAGVFSEGLAPALKLRNNIRNNESSSSIPKPRINLKLNEKVNKEEEEEVMKELLRDDFIEDPDIQPDLLHCPVRLPLQDCKDFIPKEETEEIYAKQETFENNINGIKVKKEPGSLEDKSEVPVLEEPDSKPFNLKHMMPLTIPQMLSKSSEKSFLFFQIPSCLPGMKVNLQSAAQNSKKDNQKTEEDDTERCVLRTLPPGLIGKLQILKSGRARLILGDAKLWLEPGTQTAFKQDLISVNLDTNNKTGSMINMGELTTRMLITPDWESLLLKDRFG</sequence>
<feature type="compositionally biased region" description="Basic and acidic residues" evidence="5">
    <location>
        <begin position="83"/>
        <end position="95"/>
    </location>
</feature>
<dbReference type="PANTHER" id="PTHR13408:SF0">
    <property type="entry name" value="DNA-DIRECTED RNA POLYMERASE III SUBUNIT RPC4"/>
    <property type="match status" value="1"/>
</dbReference>
<evidence type="ECO:0000313" key="7">
    <source>
        <dbReference type="Proteomes" id="UP001461498"/>
    </source>
</evidence>
<name>A0AAW1CGK0_9HEMI</name>
<proteinExistence type="predicted"/>
<dbReference type="Pfam" id="PF05132">
    <property type="entry name" value="RNA_pol_Rpc4"/>
    <property type="match status" value="1"/>
</dbReference>
<accession>A0AAW1CGK0</accession>
<evidence type="ECO:0000256" key="5">
    <source>
        <dbReference type="SAM" id="MobiDB-lite"/>
    </source>
</evidence>
<evidence type="ECO:0000256" key="2">
    <source>
        <dbReference type="ARBA" id="ARBA00022478"/>
    </source>
</evidence>
<dbReference type="GO" id="GO:0003677">
    <property type="term" value="F:DNA binding"/>
    <property type="evidence" value="ECO:0007669"/>
    <property type="project" value="InterPro"/>
</dbReference>
<reference evidence="6 7" key="1">
    <citation type="submission" date="2022-12" db="EMBL/GenBank/DDBJ databases">
        <title>Chromosome-level genome assembly of true bugs.</title>
        <authorList>
            <person name="Ma L."/>
            <person name="Li H."/>
        </authorList>
    </citation>
    <scope>NUCLEOTIDE SEQUENCE [LARGE SCALE GENOMIC DNA]</scope>
    <source>
        <strain evidence="6">Lab_2022b</strain>
    </source>
</reference>
<dbReference type="GO" id="GO:0005666">
    <property type="term" value="C:RNA polymerase III complex"/>
    <property type="evidence" value="ECO:0007669"/>
    <property type="project" value="InterPro"/>
</dbReference>
<evidence type="ECO:0000256" key="4">
    <source>
        <dbReference type="ARBA" id="ARBA00023242"/>
    </source>
</evidence>
<dbReference type="AlphaFoldDB" id="A0AAW1CGK0"/>
<evidence type="ECO:0008006" key="8">
    <source>
        <dbReference type="Google" id="ProtNLM"/>
    </source>
</evidence>
<keyword evidence="3" id="KW-0804">Transcription</keyword>
<dbReference type="InterPro" id="IPR007811">
    <property type="entry name" value="RPC4"/>
</dbReference>
<keyword evidence="2" id="KW-0240">DNA-directed RNA polymerase</keyword>
<organism evidence="6 7">
    <name type="scientific">Rhynocoris fuscipes</name>
    <dbReference type="NCBI Taxonomy" id="488301"/>
    <lineage>
        <taxon>Eukaryota</taxon>
        <taxon>Metazoa</taxon>
        <taxon>Ecdysozoa</taxon>
        <taxon>Arthropoda</taxon>
        <taxon>Hexapoda</taxon>
        <taxon>Insecta</taxon>
        <taxon>Pterygota</taxon>
        <taxon>Neoptera</taxon>
        <taxon>Paraneoptera</taxon>
        <taxon>Hemiptera</taxon>
        <taxon>Heteroptera</taxon>
        <taxon>Panheteroptera</taxon>
        <taxon>Cimicomorpha</taxon>
        <taxon>Reduviidae</taxon>
        <taxon>Harpactorinae</taxon>
        <taxon>Harpactorini</taxon>
        <taxon>Rhynocoris</taxon>
    </lineage>
</organism>